<proteinExistence type="inferred from homology"/>
<name>U5MXZ8_CLOSA</name>
<dbReference type="AlphaFoldDB" id="U5MXZ8"/>
<dbReference type="HOGENOM" id="CLU_108393_0_0_9"/>
<dbReference type="CDD" id="cd06464">
    <property type="entry name" value="ACD_sHsps-like"/>
    <property type="match status" value="1"/>
</dbReference>
<evidence type="ECO:0000256" key="2">
    <source>
        <dbReference type="RuleBase" id="RU003616"/>
    </source>
</evidence>
<dbReference type="PROSITE" id="PS01031">
    <property type="entry name" value="SHSP"/>
    <property type="match status" value="1"/>
</dbReference>
<dbReference type="PATRIC" id="fig|1345695.10.peg.4123"/>
<gene>
    <name evidence="4" type="ORF">CLSA_c44670</name>
</gene>
<organism evidence="4 5">
    <name type="scientific">Clostridium saccharobutylicum DSM 13864</name>
    <dbReference type="NCBI Taxonomy" id="1345695"/>
    <lineage>
        <taxon>Bacteria</taxon>
        <taxon>Bacillati</taxon>
        <taxon>Bacillota</taxon>
        <taxon>Clostridia</taxon>
        <taxon>Eubacteriales</taxon>
        <taxon>Clostridiaceae</taxon>
        <taxon>Clostridium</taxon>
    </lineage>
</organism>
<dbReference type="eggNOG" id="ENOG50327ND">
    <property type="taxonomic scope" value="Bacteria"/>
</dbReference>
<feature type="domain" description="SHSP" evidence="3">
    <location>
        <begin position="51"/>
        <end position="166"/>
    </location>
</feature>
<dbReference type="Gene3D" id="2.60.40.790">
    <property type="match status" value="1"/>
</dbReference>
<dbReference type="EMBL" id="CP006721">
    <property type="protein sequence ID" value="AGX45403.1"/>
    <property type="molecule type" value="Genomic_DNA"/>
</dbReference>
<keyword evidence="5" id="KW-1185">Reference proteome</keyword>
<protein>
    <recommendedName>
        <fullName evidence="3">SHSP domain-containing protein</fullName>
    </recommendedName>
</protein>
<dbReference type="Pfam" id="PF00011">
    <property type="entry name" value="HSP20"/>
    <property type="match status" value="1"/>
</dbReference>
<dbReference type="RefSeq" id="WP_022750739.1">
    <property type="nucleotide sequence ID" value="NC_022571.1"/>
</dbReference>
<reference evidence="4 5" key="1">
    <citation type="journal article" date="2013" name="Genome Announc.">
        <title>Complete Genome Sequence of the Solvent Producer Clostridium saccharobutylicum NCP262 (DSM 13864).</title>
        <authorList>
            <person name="Poehlein A."/>
            <person name="Hartwich K."/>
            <person name="Krabben P."/>
            <person name="Ehrenreich A."/>
            <person name="Liebl W."/>
            <person name="Durre P."/>
            <person name="Gottschalk G."/>
            <person name="Daniel R."/>
        </authorList>
    </citation>
    <scope>NUCLEOTIDE SEQUENCE [LARGE SCALE GENOMIC DNA]</scope>
    <source>
        <strain evidence="4">DSM 13864</strain>
    </source>
</reference>
<dbReference type="KEGG" id="csb:CLSA_c44670"/>
<comment type="similarity">
    <text evidence="1 2">Belongs to the small heat shock protein (HSP20) family.</text>
</comment>
<dbReference type="InterPro" id="IPR002068">
    <property type="entry name" value="A-crystallin/Hsp20_dom"/>
</dbReference>
<evidence type="ECO:0000259" key="3">
    <source>
        <dbReference type="PROSITE" id="PS01031"/>
    </source>
</evidence>
<dbReference type="SUPFAM" id="SSF49764">
    <property type="entry name" value="HSP20-like chaperones"/>
    <property type="match status" value="1"/>
</dbReference>
<evidence type="ECO:0000313" key="4">
    <source>
        <dbReference type="EMBL" id="AGX45403.1"/>
    </source>
</evidence>
<accession>U5MXZ8</accession>
<evidence type="ECO:0000256" key="1">
    <source>
        <dbReference type="PROSITE-ProRule" id="PRU00285"/>
    </source>
</evidence>
<evidence type="ECO:0000313" key="5">
    <source>
        <dbReference type="Proteomes" id="UP000017118"/>
    </source>
</evidence>
<dbReference type="InterPro" id="IPR008978">
    <property type="entry name" value="HSP20-like_chaperone"/>
</dbReference>
<sequence length="179" mass="21116">MFKIFPFGFGSIFNSSDLNEIGGMFKSFLYNVNINQIIEQCEEILSNIDEDSYKDKTDEFIKLDQYDDMYLLRINLRGIDLRELSIRYEFGQINIKLNRVETERTGITIFSSNTFVKRKYNKEFKGIEDIDINRVMKNIDNGILSIRMPKKYVINSSSNIIDVDNYEVETKVLRRDVDK</sequence>
<dbReference type="Proteomes" id="UP000017118">
    <property type="component" value="Chromosome"/>
</dbReference>
<dbReference type="OrthoDB" id="1909800at2"/>
<dbReference type="GeneID" id="55476727"/>